<reference evidence="2" key="3">
    <citation type="submission" date="2025-09" db="UniProtKB">
        <authorList>
            <consortium name="Ensembl"/>
        </authorList>
    </citation>
    <scope>IDENTIFICATION</scope>
</reference>
<dbReference type="GeneTree" id="ENSGT01120000278037"/>
<name>A0AAQ5X867_AMPOC</name>
<evidence type="ECO:0000313" key="3">
    <source>
        <dbReference type="Proteomes" id="UP001501940"/>
    </source>
</evidence>
<reference evidence="2 3" key="1">
    <citation type="submission" date="2022-01" db="EMBL/GenBank/DDBJ databases">
        <title>A chromosome-scale genome assembly of the false clownfish, Amphiprion ocellaris.</title>
        <authorList>
            <person name="Ryu T."/>
        </authorList>
    </citation>
    <scope>NUCLEOTIDE SEQUENCE [LARGE SCALE GENOMIC DNA]</scope>
</reference>
<proteinExistence type="predicted"/>
<feature type="region of interest" description="Disordered" evidence="1">
    <location>
        <begin position="100"/>
        <end position="137"/>
    </location>
</feature>
<organism evidence="2 3">
    <name type="scientific">Amphiprion ocellaris</name>
    <name type="common">Clown anemonefish</name>
    <dbReference type="NCBI Taxonomy" id="80972"/>
    <lineage>
        <taxon>Eukaryota</taxon>
        <taxon>Metazoa</taxon>
        <taxon>Chordata</taxon>
        <taxon>Craniata</taxon>
        <taxon>Vertebrata</taxon>
        <taxon>Euteleostomi</taxon>
        <taxon>Actinopterygii</taxon>
        <taxon>Neopterygii</taxon>
        <taxon>Teleostei</taxon>
        <taxon>Neoteleostei</taxon>
        <taxon>Acanthomorphata</taxon>
        <taxon>Ovalentaria</taxon>
        <taxon>Pomacentridae</taxon>
        <taxon>Amphiprion</taxon>
    </lineage>
</organism>
<dbReference type="Ensembl" id="ENSAOCT00000047418.1">
    <property type="protein sequence ID" value="ENSAOCP00000037097.1"/>
    <property type="gene ID" value="ENSAOCG00000029489.1"/>
</dbReference>
<sequence length="228" mass="26021">VHFSDHPVGQACARGHLVRSEIRCAQEDFEEIVKEIDGGLTHLKVRFRNSLILFSSLCSMHYQGGPYLQPSDPGLDVSARPQYPASLLQERDHCVLPEKTEAERDDLPSSPVGGDGEWQRQSSVGNKDGGVMESTGESSTIWSSLELDTYKGRSCREHGRVTRCFLCVKHFHSYDSIYNVIYYQASNCILKLYKHYRSKVWGHLAMTLFFKEKHFFNEGNIKLFRNTV</sequence>
<dbReference type="Proteomes" id="UP001501940">
    <property type="component" value="Chromosome 20"/>
</dbReference>
<dbReference type="AlphaFoldDB" id="A0AAQ5X867"/>
<protein>
    <submittedName>
        <fullName evidence="2">Uncharacterized protein</fullName>
    </submittedName>
</protein>
<reference evidence="2" key="2">
    <citation type="submission" date="2025-08" db="UniProtKB">
        <authorList>
            <consortium name="Ensembl"/>
        </authorList>
    </citation>
    <scope>IDENTIFICATION</scope>
</reference>
<keyword evidence="3" id="KW-1185">Reference proteome</keyword>
<accession>A0AAQ5X867</accession>
<evidence type="ECO:0000256" key="1">
    <source>
        <dbReference type="SAM" id="MobiDB-lite"/>
    </source>
</evidence>
<evidence type="ECO:0000313" key="2">
    <source>
        <dbReference type="Ensembl" id="ENSAOCP00000037097.1"/>
    </source>
</evidence>